<name>A0A2C8ZW13_9MICO</name>
<organism evidence="2 3">
    <name type="scientific">Salinibacterium xinjiangense</name>
    <dbReference type="NCBI Taxonomy" id="386302"/>
    <lineage>
        <taxon>Bacteria</taxon>
        <taxon>Bacillati</taxon>
        <taxon>Actinomycetota</taxon>
        <taxon>Actinomycetes</taxon>
        <taxon>Micrococcales</taxon>
        <taxon>Microbacteriaceae</taxon>
        <taxon>Salinibacterium</taxon>
    </lineage>
</organism>
<evidence type="ECO:0000256" key="1">
    <source>
        <dbReference type="SAM" id="MobiDB-lite"/>
    </source>
</evidence>
<evidence type="ECO:0000313" key="2">
    <source>
        <dbReference type="EMBL" id="SOE69869.1"/>
    </source>
</evidence>
<sequence>MNDTAPEQPSPEDNADELVQITMLVTMRVTDVEKARQAAIESVENRNELDDEEKSIRLEDFAITKLDAIAFELFADIQQEPEVPYFKVKSMTMFVDTDGMERFMQPAGAHARSQASGCFKGEEYRSS</sequence>
<dbReference type="EMBL" id="OCST01000004">
    <property type="protein sequence ID" value="SOE69869.1"/>
    <property type="molecule type" value="Genomic_DNA"/>
</dbReference>
<evidence type="ECO:0000313" key="3">
    <source>
        <dbReference type="Proteomes" id="UP000219440"/>
    </source>
</evidence>
<gene>
    <name evidence="2" type="ORF">SAMN06296378_2079</name>
</gene>
<reference evidence="2 3" key="1">
    <citation type="submission" date="2017-09" db="EMBL/GenBank/DDBJ databases">
        <authorList>
            <person name="Ehlers B."/>
            <person name="Leendertz F.H."/>
        </authorList>
    </citation>
    <scope>NUCLEOTIDE SEQUENCE [LARGE SCALE GENOMIC DNA]</scope>
    <source>
        <strain evidence="2 3">CGMCC 1.05381</strain>
    </source>
</reference>
<protein>
    <submittedName>
        <fullName evidence="2">Uncharacterized protein</fullName>
    </submittedName>
</protein>
<proteinExistence type="predicted"/>
<feature type="region of interest" description="Disordered" evidence="1">
    <location>
        <begin position="106"/>
        <end position="127"/>
    </location>
</feature>
<dbReference type="RefSeq" id="WP_143544698.1">
    <property type="nucleotide sequence ID" value="NZ_BMLC01000003.1"/>
</dbReference>
<accession>A0A2C8ZW13</accession>
<dbReference type="Proteomes" id="UP000219440">
    <property type="component" value="Unassembled WGS sequence"/>
</dbReference>
<keyword evidence="3" id="KW-1185">Reference proteome</keyword>
<dbReference type="AlphaFoldDB" id="A0A2C8ZW13"/>